<gene>
    <name evidence="1" type="ORF">D0C36_02325</name>
</gene>
<dbReference type="Proteomes" id="UP000264217">
    <property type="component" value="Unassembled WGS sequence"/>
</dbReference>
<protein>
    <recommendedName>
        <fullName evidence="3">2'-5' RNA ligase family protein</fullName>
    </recommendedName>
</protein>
<name>A0A372NXL8_9SPHI</name>
<accession>A0A372NXL8</accession>
<dbReference type="InterPro" id="IPR009097">
    <property type="entry name" value="Cyclic_Pdiesterase"/>
</dbReference>
<comment type="caution">
    <text evidence="1">The sequence shown here is derived from an EMBL/GenBank/DDBJ whole genome shotgun (WGS) entry which is preliminary data.</text>
</comment>
<dbReference type="Gene3D" id="3.90.1140.10">
    <property type="entry name" value="Cyclic phosphodiesterase"/>
    <property type="match status" value="1"/>
</dbReference>
<evidence type="ECO:0000313" key="1">
    <source>
        <dbReference type="EMBL" id="RFZ94409.1"/>
    </source>
</evidence>
<sequence length="187" mass="22180">MTEKRHIYFMNRISLPKESDAQIKLFKRACKKHIGEFDSMDSRAHISFPSYPFDLDSSKKVFNYTDYYQMVENHLKIMPPIELTITGFDFLKHGDLRTICAKLNLDPITMAWFNRITQIFKPTERINPHITIAKTISLESFNVLWPHFQKLEFTNTFHVRNITVLHKCSDETGPFRFYREISLRKGN</sequence>
<dbReference type="SUPFAM" id="SSF55144">
    <property type="entry name" value="LigT-like"/>
    <property type="match status" value="1"/>
</dbReference>
<dbReference type="EMBL" id="QWDC01000001">
    <property type="protein sequence ID" value="RFZ94409.1"/>
    <property type="molecule type" value="Genomic_DNA"/>
</dbReference>
<dbReference type="AlphaFoldDB" id="A0A372NXL8"/>
<reference evidence="1 2" key="1">
    <citation type="submission" date="2018-08" db="EMBL/GenBank/DDBJ databases">
        <title>Mucilaginibacter sp. MYSH2.</title>
        <authorList>
            <person name="Seo T."/>
        </authorList>
    </citation>
    <scope>NUCLEOTIDE SEQUENCE [LARGE SCALE GENOMIC DNA]</scope>
    <source>
        <strain evidence="1 2">MYSH2</strain>
    </source>
</reference>
<proteinExistence type="predicted"/>
<keyword evidence="2" id="KW-1185">Reference proteome</keyword>
<evidence type="ECO:0000313" key="2">
    <source>
        <dbReference type="Proteomes" id="UP000264217"/>
    </source>
</evidence>
<organism evidence="1 2">
    <name type="scientific">Mucilaginibacter conchicola</name>
    <dbReference type="NCBI Taxonomy" id="2303333"/>
    <lineage>
        <taxon>Bacteria</taxon>
        <taxon>Pseudomonadati</taxon>
        <taxon>Bacteroidota</taxon>
        <taxon>Sphingobacteriia</taxon>
        <taxon>Sphingobacteriales</taxon>
        <taxon>Sphingobacteriaceae</taxon>
        <taxon>Mucilaginibacter</taxon>
    </lineage>
</organism>
<evidence type="ECO:0008006" key="3">
    <source>
        <dbReference type="Google" id="ProtNLM"/>
    </source>
</evidence>